<dbReference type="RefSeq" id="WP_390198099.1">
    <property type="nucleotide sequence ID" value="NZ_JBHMEP010000022.1"/>
</dbReference>
<proteinExistence type="predicted"/>
<organism evidence="1 2">
    <name type="scientific">Vibrio olivae</name>
    <dbReference type="NCBI Taxonomy" id="1243002"/>
    <lineage>
        <taxon>Bacteria</taxon>
        <taxon>Pseudomonadati</taxon>
        <taxon>Pseudomonadota</taxon>
        <taxon>Gammaproteobacteria</taxon>
        <taxon>Vibrionales</taxon>
        <taxon>Vibrionaceae</taxon>
        <taxon>Vibrio</taxon>
    </lineage>
</organism>
<accession>A0ABV5HV02</accession>
<dbReference type="EMBL" id="JBHMEP010000022">
    <property type="protein sequence ID" value="MFB9137800.1"/>
    <property type="molecule type" value="Genomic_DNA"/>
</dbReference>
<evidence type="ECO:0000313" key="1">
    <source>
        <dbReference type="EMBL" id="MFB9137800.1"/>
    </source>
</evidence>
<evidence type="ECO:0000313" key="2">
    <source>
        <dbReference type="Proteomes" id="UP001589645"/>
    </source>
</evidence>
<name>A0ABV5HV02_9VIBR</name>
<keyword evidence="2" id="KW-1185">Reference proteome</keyword>
<protein>
    <submittedName>
        <fullName evidence="1">Uncharacterized protein</fullName>
    </submittedName>
</protein>
<dbReference type="Proteomes" id="UP001589645">
    <property type="component" value="Unassembled WGS sequence"/>
</dbReference>
<comment type="caution">
    <text evidence="1">The sequence shown here is derived from an EMBL/GenBank/DDBJ whole genome shotgun (WGS) entry which is preliminary data.</text>
</comment>
<sequence>MKKITDKDVEALKAGKKVTKGFIHMQLDDKGRLNMWADINITDKYRDFEIDASKLFDHGILTEEYDKLRIINIH</sequence>
<reference evidence="1 2" key="1">
    <citation type="submission" date="2024-09" db="EMBL/GenBank/DDBJ databases">
        <authorList>
            <person name="Sun Q."/>
            <person name="Mori K."/>
        </authorList>
    </citation>
    <scope>NUCLEOTIDE SEQUENCE [LARGE SCALE GENOMIC DNA]</scope>
    <source>
        <strain evidence="1 2">CECT 8064</strain>
    </source>
</reference>
<gene>
    <name evidence="1" type="ORF">ACFFUV_22895</name>
</gene>